<evidence type="ECO:0000256" key="8">
    <source>
        <dbReference type="ARBA" id="ARBA00022989"/>
    </source>
</evidence>
<dbReference type="PANTHER" id="PTHR30561">
    <property type="entry name" value="SMR FAMILY PROTON-DEPENDENT DRUG EFFLUX TRANSPORTER SUGE"/>
    <property type="match status" value="1"/>
</dbReference>
<evidence type="ECO:0000256" key="2">
    <source>
        <dbReference type="ARBA" id="ARBA00022475"/>
    </source>
</evidence>
<feature type="transmembrane region" description="Helical" evidence="11">
    <location>
        <begin position="44"/>
        <end position="75"/>
    </location>
</feature>
<evidence type="ECO:0000256" key="5">
    <source>
        <dbReference type="ARBA" id="ARBA00022556"/>
    </source>
</evidence>
<keyword evidence="3" id="KW-0444">Lipid biosynthesis</keyword>
<feature type="transmembrane region" description="Helical" evidence="11">
    <location>
        <begin position="231"/>
        <end position="253"/>
    </location>
</feature>
<dbReference type="GO" id="GO:0022857">
    <property type="term" value="F:transmembrane transporter activity"/>
    <property type="evidence" value="ECO:0007669"/>
    <property type="project" value="InterPro"/>
</dbReference>
<evidence type="ECO:0000259" key="12">
    <source>
        <dbReference type="Pfam" id="PF00892"/>
    </source>
</evidence>
<feature type="transmembrane region" description="Helical" evidence="11">
    <location>
        <begin position="172"/>
        <end position="192"/>
    </location>
</feature>
<feature type="transmembrane region" description="Helical" evidence="11">
    <location>
        <begin position="87"/>
        <end position="108"/>
    </location>
</feature>
<feature type="domain" description="EamA" evidence="12">
    <location>
        <begin position="144"/>
        <end position="276"/>
    </location>
</feature>
<dbReference type="EMBL" id="CP010725">
    <property type="protein sequence ID" value="AUQ97553.1"/>
    <property type="molecule type" value="Genomic_DNA"/>
</dbReference>
<dbReference type="RefSeq" id="WP_102882881.1">
    <property type="nucleotide sequence ID" value="NZ_CP010725.1"/>
</dbReference>
<feature type="transmembrane region" description="Helical" evidence="11">
    <location>
        <begin position="204"/>
        <end position="225"/>
    </location>
</feature>
<keyword evidence="9" id="KW-0443">Lipid metabolism</keyword>
<feature type="transmembrane region" description="Helical" evidence="11">
    <location>
        <begin position="143"/>
        <end position="160"/>
    </location>
</feature>
<dbReference type="Pfam" id="PF00892">
    <property type="entry name" value="EamA"/>
    <property type="match status" value="1"/>
</dbReference>
<keyword evidence="7" id="KW-0448">Lipopolysaccharide biosynthesis</keyword>
<keyword evidence="6 11" id="KW-0812">Transmembrane</keyword>
<keyword evidence="5" id="KW-0441">Lipid A biosynthesis</keyword>
<keyword evidence="10 11" id="KW-0472">Membrane</keyword>
<keyword evidence="8 11" id="KW-1133">Transmembrane helix</keyword>
<dbReference type="InterPro" id="IPR037185">
    <property type="entry name" value="EmrE-like"/>
</dbReference>
<name>A0A2I7K4Q6_9RHOB</name>
<reference evidence="13 14" key="1">
    <citation type="journal article" date="2017" name="Front. Microbiol.">
        <title>Phaeobacter piscinae sp. nov., a species of the Roseobacter group and potential aquaculture probiont.</title>
        <authorList>
            <person name="Sonnenschein E.C."/>
            <person name="Phippen C.B.W."/>
            <person name="Nielsen K.F."/>
            <person name="Mateiu R.V."/>
            <person name="Melchiorsen J."/>
            <person name="Gram L."/>
            <person name="Overmann J."/>
            <person name="Freese H.M."/>
        </authorList>
    </citation>
    <scope>NUCLEOTIDE SEQUENCE [LARGE SCALE GENOMIC DNA]</scope>
    <source>
        <strain evidence="13 14">P88</strain>
    </source>
</reference>
<dbReference type="GO" id="GO:0005886">
    <property type="term" value="C:plasma membrane"/>
    <property type="evidence" value="ECO:0007669"/>
    <property type="project" value="UniProtKB-SubCell"/>
</dbReference>
<dbReference type="InterPro" id="IPR000390">
    <property type="entry name" value="Small_drug/metabolite_transptr"/>
</dbReference>
<protein>
    <submittedName>
        <fullName evidence="13">Putative Na+/Pi-cotransporter</fullName>
    </submittedName>
</protein>
<accession>A0A2I7K4Q6</accession>
<evidence type="ECO:0000256" key="9">
    <source>
        <dbReference type="ARBA" id="ARBA00023098"/>
    </source>
</evidence>
<proteinExistence type="predicted"/>
<keyword evidence="2" id="KW-1003">Cell membrane</keyword>
<dbReference type="GO" id="GO:0009245">
    <property type="term" value="P:lipid A biosynthetic process"/>
    <property type="evidence" value="ECO:0007669"/>
    <property type="project" value="UniProtKB-KW"/>
</dbReference>
<evidence type="ECO:0000256" key="7">
    <source>
        <dbReference type="ARBA" id="ARBA00022985"/>
    </source>
</evidence>
<evidence type="ECO:0000256" key="10">
    <source>
        <dbReference type="ARBA" id="ARBA00023136"/>
    </source>
</evidence>
<gene>
    <name evidence="13" type="ORF">PhaeoP88_00141</name>
</gene>
<evidence type="ECO:0000256" key="4">
    <source>
        <dbReference type="ARBA" id="ARBA00022519"/>
    </source>
</evidence>
<evidence type="ECO:0000313" key="14">
    <source>
        <dbReference type="Proteomes" id="UP000236447"/>
    </source>
</evidence>
<dbReference type="InterPro" id="IPR000620">
    <property type="entry name" value="EamA_dom"/>
</dbReference>
<feature type="transmembrane region" description="Helical" evidence="11">
    <location>
        <begin position="262"/>
        <end position="278"/>
    </location>
</feature>
<evidence type="ECO:0000313" key="13">
    <source>
        <dbReference type="EMBL" id="AUQ97553.1"/>
    </source>
</evidence>
<evidence type="ECO:0000256" key="1">
    <source>
        <dbReference type="ARBA" id="ARBA00004651"/>
    </source>
</evidence>
<reference evidence="13 14" key="2">
    <citation type="journal article" date="2017" name="Genome Biol. Evol.">
        <title>Trajectories and Drivers of Genome Evolution in Surface-Associated Marine Phaeobacter.</title>
        <authorList>
            <person name="Freese H.M."/>
            <person name="Sikorski J."/>
            <person name="Bunk B."/>
            <person name="Scheuner C."/>
            <person name="Meier-Kolthoff J.P."/>
            <person name="Sproer C."/>
            <person name="Gram L."/>
            <person name="Overmann J."/>
        </authorList>
    </citation>
    <scope>NUCLEOTIDE SEQUENCE [LARGE SCALE GENOMIC DNA]</scope>
    <source>
        <strain evidence="13 14">P88</strain>
    </source>
</reference>
<sequence length="279" mass="29643">MTPFVIAIILSAALLHAIWNAIVKTATDRTTTLGLVALGHVLPGAVMVASLPLPAVASLPYIGLSTVVHFGYFYMLGRAYQHGDLSVVYPIARGVVPALVSLWAMIFIGEMLPLQAWFGIALIAFGIQLSSWKALRSGVGRGALWYALGTGFCISVYSLVDGIGVRLSGNTVSYWAWGAFLHIFVAVFVILRKRETLPGLPLRVWALGIAGGLVSMCAYGLVLFAKNFAPLGAVSALRETSVIFAALIGFLILKEGNWQRRLGAAVLMAVGVALIGMAV</sequence>
<dbReference type="AlphaFoldDB" id="A0A2I7K4Q6"/>
<keyword evidence="4" id="KW-0997">Cell inner membrane</keyword>
<comment type="subcellular location">
    <subcellularLocation>
        <location evidence="1">Cell membrane</location>
        <topology evidence="1">Multi-pass membrane protein</topology>
    </subcellularLocation>
</comment>
<evidence type="ECO:0000256" key="3">
    <source>
        <dbReference type="ARBA" id="ARBA00022516"/>
    </source>
</evidence>
<dbReference type="Gene3D" id="1.10.3730.20">
    <property type="match status" value="1"/>
</dbReference>
<feature type="transmembrane region" description="Helical" evidence="11">
    <location>
        <begin position="114"/>
        <end position="131"/>
    </location>
</feature>
<evidence type="ECO:0000256" key="6">
    <source>
        <dbReference type="ARBA" id="ARBA00022692"/>
    </source>
</evidence>
<dbReference type="PANTHER" id="PTHR30561:SF9">
    <property type="entry name" value="4-AMINO-4-DEOXY-L-ARABINOSE-PHOSPHOUNDECAPRENOL FLIPPASE SUBUNIT ARNF-RELATED"/>
    <property type="match status" value="1"/>
</dbReference>
<evidence type="ECO:0000256" key="11">
    <source>
        <dbReference type="SAM" id="Phobius"/>
    </source>
</evidence>
<dbReference type="Proteomes" id="UP000236447">
    <property type="component" value="Chromosome"/>
</dbReference>
<dbReference type="GO" id="GO:0009103">
    <property type="term" value="P:lipopolysaccharide biosynthetic process"/>
    <property type="evidence" value="ECO:0007669"/>
    <property type="project" value="UniProtKB-KW"/>
</dbReference>
<organism evidence="13 14">
    <name type="scientific">Phaeobacter inhibens</name>
    <dbReference type="NCBI Taxonomy" id="221822"/>
    <lineage>
        <taxon>Bacteria</taxon>
        <taxon>Pseudomonadati</taxon>
        <taxon>Pseudomonadota</taxon>
        <taxon>Alphaproteobacteria</taxon>
        <taxon>Rhodobacterales</taxon>
        <taxon>Roseobacteraceae</taxon>
        <taxon>Phaeobacter</taxon>
    </lineage>
</organism>
<dbReference type="SUPFAM" id="SSF103481">
    <property type="entry name" value="Multidrug resistance efflux transporter EmrE"/>
    <property type="match status" value="2"/>
</dbReference>